<keyword evidence="3" id="KW-0808">Transferase</keyword>
<name>U1NDE3_9EURY</name>
<dbReference type="HOGENOM" id="CLU_020336_7_3_2"/>
<evidence type="ECO:0000313" key="4">
    <source>
        <dbReference type="Proteomes" id="UP000030710"/>
    </source>
</evidence>
<dbReference type="Pfam" id="PF00561">
    <property type="entry name" value="Abhydrolase_1"/>
    <property type="match status" value="1"/>
</dbReference>
<dbReference type="EMBL" id="KE356561">
    <property type="protein sequence ID" value="ERG94980.1"/>
    <property type="molecule type" value="Genomic_DNA"/>
</dbReference>
<evidence type="ECO:0000256" key="1">
    <source>
        <dbReference type="ARBA" id="ARBA00022801"/>
    </source>
</evidence>
<keyword evidence="3" id="KW-0012">Acyltransferase</keyword>
<accession>U1NDE3</accession>
<gene>
    <name evidence="3" type="ORF">J07HQW2_01423</name>
</gene>
<dbReference type="PANTHER" id="PTHR43329">
    <property type="entry name" value="EPOXIDE HYDROLASE"/>
    <property type="match status" value="1"/>
</dbReference>
<dbReference type="SUPFAM" id="SSF53474">
    <property type="entry name" value="alpha/beta-Hydrolases"/>
    <property type="match status" value="1"/>
</dbReference>
<dbReference type="PRINTS" id="PR00111">
    <property type="entry name" value="ABHYDROLASE"/>
</dbReference>
<dbReference type="GO" id="GO:0016746">
    <property type="term" value="F:acyltransferase activity"/>
    <property type="evidence" value="ECO:0007669"/>
    <property type="project" value="UniProtKB-KW"/>
</dbReference>
<keyword evidence="1 3" id="KW-0378">Hydrolase</keyword>
<feature type="domain" description="AB hydrolase-1" evidence="2">
    <location>
        <begin position="49"/>
        <end position="291"/>
    </location>
</feature>
<evidence type="ECO:0000259" key="2">
    <source>
        <dbReference type="Pfam" id="PF00561"/>
    </source>
</evidence>
<dbReference type="RefSeq" id="WP_021054471.1">
    <property type="nucleotide sequence ID" value="NZ_KE356561.1"/>
</dbReference>
<dbReference type="eggNOG" id="arCOG01648">
    <property type="taxonomic scope" value="Archaea"/>
</dbReference>
<dbReference type="GO" id="GO:0016787">
    <property type="term" value="F:hydrolase activity"/>
    <property type="evidence" value="ECO:0007669"/>
    <property type="project" value="UniProtKB-KW"/>
</dbReference>
<dbReference type="InterPro" id="IPR000073">
    <property type="entry name" value="AB_hydrolase_1"/>
</dbReference>
<organism evidence="3 4">
    <name type="scientific">Haloquadratum walsbyi J07HQW2</name>
    <dbReference type="NCBI Taxonomy" id="1238425"/>
    <lineage>
        <taxon>Archaea</taxon>
        <taxon>Methanobacteriati</taxon>
        <taxon>Methanobacteriota</taxon>
        <taxon>Stenosarchaea group</taxon>
        <taxon>Halobacteria</taxon>
        <taxon>Halobacteriales</taxon>
        <taxon>Haloferacaceae</taxon>
        <taxon>Haloquadratum</taxon>
    </lineage>
</organism>
<proteinExistence type="predicted"/>
<protein>
    <submittedName>
        <fullName evidence="3">Putative hydrolase or acyltransferases (Alpha/beta hydrolase superfamily)</fullName>
    </submittedName>
</protein>
<dbReference type="InterPro" id="IPR029058">
    <property type="entry name" value="AB_hydrolase_fold"/>
</dbReference>
<dbReference type="InterPro" id="IPR000639">
    <property type="entry name" value="Epox_hydrolase-like"/>
</dbReference>
<reference evidence="3 4" key="1">
    <citation type="journal article" date="2013" name="PLoS ONE">
        <title>Assembly-driven community genomics of a hypersaline microbial ecosystem.</title>
        <authorList>
            <person name="Podell S."/>
            <person name="Ugalde J.A."/>
            <person name="Narasingarao P."/>
            <person name="Banfield J.F."/>
            <person name="Heidelberg K.B."/>
            <person name="Allen E.E."/>
        </authorList>
    </citation>
    <scope>NUCLEOTIDE SEQUENCE [LARGE SCALE GENOMIC DNA]</scope>
    <source>
        <strain evidence="4">J07HQW2</strain>
    </source>
</reference>
<dbReference type="Gene3D" id="3.40.50.1820">
    <property type="entry name" value="alpha/beta hydrolase"/>
    <property type="match status" value="1"/>
</dbReference>
<dbReference type="STRING" id="1238425.J07HQW2_01423"/>
<evidence type="ECO:0000313" key="3">
    <source>
        <dbReference type="EMBL" id="ERG94980.1"/>
    </source>
</evidence>
<dbReference type="AlphaFoldDB" id="U1NDE3"/>
<sequence>MQVNAQIDVGIGPEDVGLSSDDVQIKSELLDVGDVTLHCVIAGPPDGDVVLLLHGFPEFWYGWHEYILPLATAGYRVVVPDQRGYHRSERPDAISAYHLDALATDVCGILNTTDAEKAHIVGHDWGAFVAWWVALHYPARLQTLSVINVPHPMAFKQNIRRNPKQVLRSWYIGFFQLPRIPEALARVGNWRSVTTMMQRSSRDGTFDAADFERYRAAWTVNGAYEAMINWYRAIVRENPQPVQTQVNTPTLLLWGAQDTFLTRSLADDSAQYCTNAEVVMFEQATHWITHEERTQVQNQLLDHFAAHEVTTESN</sequence>
<dbReference type="Proteomes" id="UP000030710">
    <property type="component" value="Unassembled WGS sequence"/>
</dbReference>
<dbReference type="PRINTS" id="PR00412">
    <property type="entry name" value="EPOXHYDRLASE"/>
</dbReference>